<feature type="non-terminal residue" evidence="1">
    <location>
        <position position="1"/>
    </location>
</feature>
<evidence type="ECO:0000313" key="1">
    <source>
        <dbReference type="EMBL" id="AAX30999.2"/>
    </source>
</evidence>
<protein>
    <submittedName>
        <fullName evidence="1">SJCHGC09701 protein</fullName>
    </submittedName>
</protein>
<proteinExistence type="evidence at transcript level"/>
<organism evidence="1">
    <name type="scientific">Schistosoma japonicum</name>
    <name type="common">Blood fluke</name>
    <dbReference type="NCBI Taxonomy" id="6182"/>
    <lineage>
        <taxon>Eukaryota</taxon>
        <taxon>Metazoa</taxon>
        <taxon>Spiralia</taxon>
        <taxon>Lophotrochozoa</taxon>
        <taxon>Platyhelminthes</taxon>
        <taxon>Trematoda</taxon>
        <taxon>Digenea</taxon>
        <taxon>Strigeidida</taxon>
        <taxon>Schistosomatoidea</taxon>
        <taxon>Schistosomatidae</taxon>
        <taxon>Schistosoma</taxon>
    </lineage>
</organism>
<sequence>LRQSLGSLTIFQFGGFRISIWRVSVCKESKFNAISFKRSLGNRRKSPGIGQGTDPKSEL</sequence>
<reference evidence="1" key="2">
    <citation type="journal article" date="2006" name="PLoS Pathog.">
        <title>New perspectives on host-parasite interplay by comparative transcriptomic and proteomic analyses of Schistosoma japonicum.</title>
        <authorList>
            <person name="Liu F."/>
            <person name="Lu J."/>
            <person name="Hu W."/>
            <person name="Wang S.Y."/>
            <person name="Cui S.J."/>
            <person name="Chi M."/>
            <person name="Yan Q."/>
            <person name="Wang X.R."/>
            <person name="Song H.D."/>
            <person name="Xu X.N."/>
            <person name="Wang J.J."/>
            <person name="Zhang X.L."/>
            <person name="Zhang X."/>
            <person name="Wang Z.Q."/>
            <person name="Xue C.L."/>
            <person name="Brindley P.J."/>
            <person name="McManus D.P."/>
            <person name="Yang P.Y."/>
            <person name="Feng Z."/>
            <person name="Chen Z."/>
            <person name="Han Z.G."/>
        </authorList>
    </citation>
    <scope>NUCLEOTIDE SEQUENCE</scope>
</reference>
<dbReference type="AlphaFoldDB" id="Q5BR37"/>
<name>Q5BR37_SCHJA</name>
<accession>Q5BR37</accession>
<reference evidence="1" key="1">
    <citation type="submission" date="2005-01" db="EMBL/GenBank/DDBJ databases">
        <authorList>
            <person name="Han Z."/>
        </authorList>
    </citation>
    <scope>NUCLEOTIDE SEQUENCE</scope>
</reference>
<dbReference type="EMBL" id="AY915778">
    <property type="protein sequence ID" value="AAX30999.2"/>
    <property type="molecule type" value="mRNA"/>
</dbReference>